<reference evidence="1 2" key="1">
    <citation type="submission" date="2018-06" db="EMBL/GenBank/DDBJ databases">
        <title>Genomic Encyclopedia of Type Strains, Phase IV (KMG-IV): sequencing the most valuable type-strain genomes for metagenomic binning, comparative biology and taxonomic classification.</title>
        <authorList>
            <person name="Goeker M."/>
        </authorList>
    </citation>
    <scope>NUCLEOTIDE SEQUENCE [LARGE SCALE GENOMIC DNA]</scope>
    <source>
        <strain evidence="1 2">DSM 45479</strain>
    </source>
</reference>
<evidence type="ECO:0008006" key="3">
    <source>
        <dbReference type="Google" id="ProtNLM"/>
    </source>
</evidence>
<organism evidence="1 2">
    <name type="scientific">Lentzea atacamensis</name>
    <dbReference type="NCBI Taxonomy" id="531938"/>
    <lineage>
        <taxon>Bacteria</taxon>
        <taxon>Bacillati</taxon>
        <taxon>Actinomycetota</taxon>
        <taxon>Actinomycetes</taxon>
        <taxon>Pseudonocardiales</taxon>
        <taxon>Pseudonocardiaceae</taxon>
        <taxon>Lentzea</taxon>
    </lineage>
</organism>
<protein>
    <recommendedName>
        <fullName evidence="3">PKD domain-containing protein</fullName>
    </recommendedName>
</protein>
<dbReference type="RefSeq" id="WP_112225897.1">
    <property type="nucleotide sequence ID" value="NZ_QLTT01000001.1"/>
</dbReference>
<accession>A0ABX9EMS9</accession>
<comment type="caution">
    <text evidence="1">The sequence shown here is derived from an EMBL/GenBank/DDBJ whole genome shotgun (WGS) entry which is preliminary data.</text>
</comment>
<sequence>MVTTDFKRPSESMTTGDARVGAWRDDKHHLGKSDFTYDLTPLKDKQLFTAIVRTPEKAANDCAKPRATRLWLVEPQGAITWTNQPAEISKVDGPNAGQDCVAPRLNWNVAELVENALAQGRTKITFALRIAEEFQGEVGHGRTYDPAAVLATEFNTPPGTPTGLKLDIHDCGSTTPFLSSTQPRVRAIVHDSDGHYGLEGTVRVLAGGRAGAARRVRVAVGRGRNARQLLPRGHGRGRRHVRPGQPIEFVVTPALPGSHEVLWYIAFNTPQVVPVGADGRARFTYASGGSFELTVSSRTPDGIVSGDVRRSYQVPQQ</sequence>
<evidence type="ECO:0000313" key="2">
    <source>
        <dbReference type="Proteomes" id="UP000248714"/>
    </source>
</evidence>
<proteinExistence type="predicted"/>
<name>A0ABX9EMS9_9PSEU</name>
<dbReference type="EMBL" id="QLTT01000001">
    <property type="protein sequence ID" value="RAS71022.1"/>
    <property type="molecule type" value="Genomic_DNA"/>
</dbReference>
<gene>
    <name evidence="1" type="ORF">C8D87_1011323</name>
</gene>
<keyword evidence="2" id="KW-1185">Reference proteome</keyword>
<evidence type="ECO:0000313" key="1">
    <source>
        <dbReference type="EMBL" id="RAS71022.1"/>
    </source>
</evidence>
<dbReference type="Proteomes" id="UP000248714">
    <property type="component" value="Unassembled WGS sequence"/>
</dbReference>